<dbReference type="SUPFAM" id="SSF53067">
    <property type="entry name" value="Actin-like ATPase domain"/>
    <property type="match status" value="1"/>
</dbReference>
<protein>
    <recommendedName>
        <fullName evidence="4">General secretion pathway protein GspL</fullName>
    </recommendedName>
</protein>
<dbReference type="EMBL" id="SBKP01000003">
    <property type="protein sequence ID" value="RXR29892.1"/>
    <property type="molecule type" value="Genomic_DNA"/>
</dbReference>
<feature type="transmembrane region" description="Helical" evidence="1">
    <location>
        <begin position="193"/>
        <end position="212"/>
    </location>
</feature>
<dbReference type="Gene3D" id="3.30.420.380">
    <property type="match status" value="1"/>
</dbReference>
<dbReference type="RefSeq" id="WP_129403429.1">
    <property type="nucleotide sequence ID" value="NZ_SBKP01000003.1"/>
</dbReference>
<gene>
    <name evidence="2" type="ORF">EQG66_04970</name>
</gene>
<evidence type="ECO:0000313" key="2">
    <source>
        <dbReference type="EMBL" id="RXR29892.1"/>
    </source>
</evidence>
<keyword evidence="1" id="KW-0812">Transmembrane</keyword>
<keyword evidence="3" id="KW-1185">Reference proteome</keyword>
<name>A0A4Q1KJT3_9SPHN</name>
<sequence>MKPASILNADMATLAGWLREGWRWWLDELSAMVPPSLRRARRGDGPLACYQADGTIEVVRGKQGSTDQPCPTNLALPASLALMREVNLPAMSKADMRQYLALEAGRLFPLSDASLIVDAEAGRREAGASVTAMRVAALHRETILHALSAARAAGLEPARITLIDPPSPEQTTFDFAPQLRAEGILPPQSQQPLLWWSLVGFAFLLNIGLLVWRDQQSVARLQAAVDAQAPAVAVYRAIAGRSASIEQAARTTIARRTQQNALGDLAATTSALPDSAWVQRYDWDGRALRIAGYLRPPTDVVAALSKNERFTNVRPSAADVQADIPIGQPFDISADIVAGKP</sequence>
<accession>A0A4Q1KJT3</accession>
<keyword evidence="1" id="KW-0472">Membrane</keyword>
<keyword evidence="1" id="KW-1133">Transmembrane helix</keyword>
<comment type="caution">
    <text evidence="2">The sequence shown here is derived from an EMBL/GenBank/DDBJ whole genome shotgun (WGS) entry which is preliminary data.</text>
</comment>
<evidence type="ECO:0000313" key="3">
    <source>
        <dbReference type="Proteomes" id="UP000290958"/>
    </source>
</evidence>
<dbReference type="AlphaFoldDB" id="A0A4Q1KJT3"/>
<dbReference type="OrthoDB" id="7284406at2"/>
<evidence type="ECO:0000256" key="1">
    <source>
        <dbReference type="SAM" id="Phobius"/>
    </source>
</evidence>
<dbReference type="InterPro" id="IPR043129">
    <property type="entry name" value="ATPase_NBD"/>
</dbReference>
<proteinExistence type="predicted"/>
<organism evidence="2 3">
    <name type="scientific">Sphingobium fluviale</name>
    <dbReference type="NCBI Taxonomy" id="2506423"/>
    <lineage>
        <taxon>Bacteria</taxon>
        <taxon>Pseudomonadati</taxon>
        <taxon>Pseudomonadota</taxon>
        <taxon>Alphaproteobacteria</taxon>
        <taxon>Sphingomonadales</taxon>
        <taxon>Sphingomonadaceae</taxon>
        <taxon>Sphingobium</taxon>
    </lineage>
</organism>
<reference evidence="3" key="1">
    <citation type="submission" date="2019-01" db="EMBL/GenBank/DDBJ databases">
        <title>Cytophagaceae bacterium strain CAR-16.</title>
        <authorList>
            <person name="Chen W.-M."/>
        </authorList>
    </citation>
    <scope>NUCLEOTIDE SEQUENCE [LARGE SCALE GENOMIC DNA]</scope>
    <source>
        <strain evidence="3">CHR27</strain>
    </source>
</reference>
<evidence type="ECO:0008006" key="4">
    <source>
        <dbReference type="Google" id="ProtNLM"/>
    </source>
</evidence>
<dbReference type="Proteomes" id="UP000290958">
    <property type="component" value="Unassembled WGS sequence"/>
</dbReference>